<evidence type="ECO:0000256" key="9">
    <source>
        <dbReference type="ARBA" id="ARBA00022842"/>
    </source>
</evidence>
<keyword evidence="8" id="KW-0067">ATP-binding</keyword>
<dbReference type="STRING" id="29554.MCAN360_0354"/>
<evidence type="ECO:0000256" key="1">
    <source>
        <dbReference type="ARBA" id="ARBA00004496"/>
    </source>
</evidence>
<name>A0A077L6E3_9BACT</name>
<dbReference type="InterPro" id="IPR043129">
    <property type="entry name" value="ATPase_NBD"/>
</dbReference>
<reference evidence="12" key="1">
    <citation type="journal article" date="2014" name="Genome Announc.">
        <title>Complete Genome Sequence of Mycoplasma canadense Strain HAZ 360_1 from Bovine Mastitic Milk in Japan.</title>
        <authorList>
            <person name="Hata E."/>
        </authorList>
    </citation>
    <scope>NUCLEOTIDE SEQUENCE [LARGE SCALE GENOMIC DNA]</scope>
    <source>
        <strain evidence="12">HAZ360_1</strain>
    </source>
</reference>
<dbReference type="GO" id="GO:0002949">
    <property type="term" value="P:tRNA threonylcarbamoyladenosine modification"/>
    <property type="evidence" value="ECO:0007669"/>
    <property type="project" value="InterPro"/>
</dbReference>
<dbReference type="GO" id="GO:0046872">
    <property type="term" value="F:metal ion binding"/>
    <property type="evidence" value="ECO:0007669"/>
    <property type="project" value="UniProtKB-KW"/>
</dbReference>
<dbReference type="Gene3D" id="3.30.420.40">
    <property type="match status" value="1"/>
</dbReference>
<protein>
    <recommendedName>
        <fullName evidence="3">tRNA threonylcarbamoyladenosine biosynthesis protein TsaE</fullName>
    </recommendedName>
    <alternativeName>
        <fullName evidence="10">t(6)A37 threonylcarbamoyladenosine biosynthesis protein TsaE</fullName>
    </alternativeName>
</protein>
<evidence type="ECO:0000256" key="10">
    <source>
        <dbReference type="ARBA" id="ARBA00032441"/>
    </source>
</evidence>
<accession>A0A077L6E3</accession>
<dbReference type="GO" id="GO:0005524">
    <property type="term" value="F:ATP binding"/>
    <property type="evidence" value="ECO:0007669"/>
    <property type="project" value="UniProtKB-KW"/>
</dbReference>
<dbReference type="Gene3D" id="3.30.420.200">
    <property type="match status" value="1"/>
</dbReference>
<dbReference type="HOGENOM" id="CLU_871031_0_0_14"/>
<keyword evidence="12" id="KW-1185">Reference proteome</keyword>
<dbReference type="GO" id="GO:0005737">
    <property type="term" value="C:cytoplasm"/>
    <property type="evidence" value="ECO:0007669"/>
    <property type="project" value="UniProtKB-SubCell"/>
</dbReference>
<evidence type="ECO:0000256" key="8">
    <source>
        <dbReference type="ARBA" id="ARBA00022840"/>
    </source>
</evidence>
<evidence type="ECO:0000256" key="2">
    <source>
        <dbReference type="ARBA" id="ARBA00007599"/>
    </source>
</evidence>
<dbReference type="SUPFAM" id="SSF53067">
    <property type="entry name" value="Actin-like ATPase domain"/>
    <property type="match status" value="1"/>
</dbReference>
<proteinExistence type="inferred from homology"/>
<dbReference type="AlphaFoldDB" id="A0A077L6E3"/>
<comment type="subcellular location">
    <subcellularLocation>
        <location evidence="1">Cytoplasm</location>
    </subcellularLocation>
</comment>
<evidence type="ECO:0000256" key="7">
    <source>
        <dbReference type="ARBA" id="ARBA00022741"/>
    </source>
</evidence>
<organism evidence="11 12">
    <name type="scientific">Metamycoplasma canadense</name>
    <dbReference type="NCBI Taxonomy" id="29554"/>
    <lineage>
        <taxon>Bacteria</taxon>
        <taxon>Bacillati</taxon>
        <taxon>Mycoplasmatota</taxon>
        <taxon>Mycoplasmoidales</taxon>
        <taxon>Metamycoplasmataceae</taxon>
        <taxon>Metamycoplasma</taxon>
    </lineage>
</organism>
<comment type="similarity">
    <text evidence="2">Belongs to the TsaE family.</text>
</comment>
<dbReference type="Pfam" id="PF02367">
    <property type="entry name" value="TsaE"/>
    <property type="match status" value="1"/>
</dbReference>
<keyword evidence="6" id="KW-0479">Metal-binding</keyword>
<evidence type="ECO:0000313" key="12">
    <source>
        <dbReference type="Proteomes" id="UP000031641"/>
    </source>
</evidence>
<dbReference type="PANTHER" id="PTHR33540">
    <property type="entry name" value="TRNA THREONYLCARBAMOYLADENOSINE BIOSYNTHESIS PROTEIN TSAE"/>
    <property type="match status" value="1"/>
</dbReference>
<dbReference type="KEGG" id="mcan:MCAN360_0354"/>
<sequence length="319" mass="37461">MKKIFYFKENEPLNLLVDYLLSFKNLEAILLDGELGAGKTTLTSQIAKKLNEKKIVISPTFNTMISYEKFIHIDAYKLRGDLFAYEEYFENKIVIIEWSKNIKHNFKYFFNINVSLQQINNEVYHVFEITNQTVSKGIFIESSLEDFFVALVENNKIIDYILIEKLVKKTDSFFDVINLILERNNINFEYLDEIYTTLGPGSFTGSRLGFVFASTNKFLQNSILNNDIKIKLLPTYELFFKQFNSNLVYIKANKYKAYKIEKNNDKLIINLVDEVEKINHFDYQKMILNSKEYLILFKEKNNLLDEELIYGSEPQIGGN</sequence>
<evidence type="ECO:0000256" key="6">
    <source>
        <dbReference type="ARBA" id="ARBA00022723"/>
    </source>
</evidence>
<dbReference type="PANTHER" id="PTHR33540:SF2">
    <property type="entry name" value="TRNA THREONYLCARBAMOYLADENOSINE BIOSYNTHESIS PROTEIN TSAE"/>
    <property type="match status" value="1"/>
</dbReference>
<keyword evidence="4" id="KW-0963">Cytoplasm</keyword>
<evidence type="ECO:0000256" key="5">
    <source>
        <dbReference type="ARBA" id="ARBA00022694"/>
    </source>
</evidence>
<keyword evidence="5" id="KW-0819">tRNA processing</keyword>
<gene>
    <name evidence="11" type="ORF">MCAN360_0354</name>
</gene>
<evidence type="ECO:0000256" key="4">
    <source>
        <dbReference type="ARBA" id="ARBA00022490"/>
    </source>
</evidence>
<dbReference type="Gene3D" id="3.40.50.300">
    <property type="entry name" value="P-loop containing nucleotide triphosphate hydrolases"/>
    <property type="match status" value="1"/>
</dbReference>
<dbReference type="EMBL" id="AP014631">
    <property type="protein sequence ID" value="BAP39537.1"/>
    <property type="molecule type" value="Genomic_DNA"/>
</dbReference>
<dbReference type="SUPFAM" id="SSF52540">
    <property type="entry name" value="P-loop containing nucleoside triphosphate hydrolases"/>
    <property type="match status" value="1"/>
</dbReference>
<dbReference type="RefSeq" id="WP_045433669.1">
    <property type="nucleotide sequence ID" value="NZ_AP014631.1"/>
</dbReference>
<keyword evidence="7" id="KW-0547">Nucleotide-binding</keyword>
<dbReference type="OrthoDB" id="9815896at2"/>
<evidence type="ECO:0000313" key="11">
    <source>
        <dbReference type="EMBL" id="BAP39537.1"/>
    </source>
</evidence>
<dbReference type="Proteomes" id="UP000031641">
    <property type="component" value="Chromosome"/>
</dbReference>
<keyword evidence="9" id="KW-0460">Magnesium</keyword>
<dbReference type="InterPro" id="IPR027417">
    <property type="entry name" value="P-loop_NTPase"/>
</dbReference>
<dbReference type="InterPro" id="IPR003442">
    <property type="entry name" value="T6A_TsaE"/>
</dbReference>
<evidence type="ECO:0000256" key="3">
    <source>
        <dbReference type="ARBA" id="ARBA00019010"/>
    </source>
</evidence>